<sequence length="135" mass="14616">PVDVFVTYDGKRASDITISRYAVRHLVAQEVDARLASRQIPDIIEKGPGKQSSFFGGNDASSSTQDDKLSPGKRPRTDVAAYIDIADRPPVDFFGRLVQPSTATNKKPKSGARGTNPLKGTFNISFKYKEGNSAA</sequence>
<protein>
    <submittedName>
        <fullName evidence="2">Uncharacterized protein</fullName>
    </submittedName>
</protein>
<dbReference type="AlphaFoldDB" id="A0A6A4HJS0"/>
<reference evidence="2" key="1">
    <citation type="journal article" date="2019" name="Environ. Microbiol.">
        <title>Fungal ecological strategies reflected in gene transcription - a case study of two litter decomposers.</title>
        <authorList>
            <person name="Barbi F."/>
            <person name="Kohler A."/>
            <person name="Barry K."/>
            <person name="Baskaran P."/>
            <person name="Daum C."/>
            <person name="Fauchery L."/>
            <person name="Ihrmark K."/>
            <person name="Kuo A."/>
            <person name="LaButti K."/>
            <person name="Lipzen A."/>
            <person name="Morin E."/>
            <person name="Grigoriev I.V."/>
            <person name="Henrissat B."/>
            <person name="Lindahl B."/>
            <person name="Martin F."/>
        </authorList>
    </citation>
    <scope>NUCLEOTIDE SEQUENCE</scope>
    <source>
        <strain evidence="2">JB14</strain>
    </source>
</reference>
<name>A0A6A4HJS0_9AGAR</name>
<organism evidence="2 3">
    <name type="scientific">Gymnopus androsaceus JB14</name>
    <dbReference type="NCBI Taxonomy" id="1447944"/>
    <lineage>
        <taxon>Eukaryota</taxon>
        <taxon>Fungi</taxon>
        <taxon>Dikarya</taxon>
        <taxon>Basidiomycota</taxon>
        <taxon>Agaricomycotina</taxon>
        <taxon>Agaricomycetes</taxon>
        <taxon>Agaricomycetidae</taxon>
        <taxon>Agaricales</taxon>
        <taxon>Marasmiineae</taxon>
        <taxon>Omphalotaceae</taxon>
        <taxon>Gymnopus</taxon>
    </lineage>
</organism>
<feature type="compositionally biased region" description="Polar residues" evidence="1">
    <location>
        <begin position="50"/>
        <end position="64"/>
    </location>
</feature>
<proteinExistence type="predicted"/>
<evidence type="ECO:0000313" key="3">
    <source>
        <dbReference type="Proteomes" id="UP000799118"/>
    </source>
</evidence>
<feature type="non-terminal residue" evidence="2">
    <location>
        <position position="1"/>
    </location>
</feature>
<feature type="non-terminal residue" evidence="2">
    <location>
        <position position="135"/>
    </location>
</feature>
<dbReference type="OrthoDB" id="2195431at2759"/>
<feature type="region of interest" description="Disordered" evidence="1">
    <location>
        <begin position="94"/>
        <end position="122"/>
    </location>
</feature>
<accession>A0A6A4HJS0</accession>
<feature type="region of interest" description="Disordered" evidence="1">
    <location>
        <begin position="38"/>
        <end position="76"/>
    </location>
</feature>
<evidence type="ECO:0000313" key="2">
    <source>
        <dbReference type="EMBL" id="KAE9397334.1"/>
    </source>
</evidence>
<gene>
    <name evidence="2" type="ORF">BT96DRAFT_796305</name>
</gene>
<dbReference type="EMBL" id="ML769498">
    <property type="protein sequence ID" value="KAE9397334.1"/>
    <property type="molecule type" value="Genomic_DNA"/>
</dbReference>
<keyword evidence="3" id="KW-1185">Reference proteome</keyword>
<dbReference type="Proteomes" id="UP000799118">
    <property type="component" value="Unassembled WGS sequence"/>
</dbReference>
<evidence type="ECO:0000256" key="1">
    <source>
        <dbReference type="SAM" id="MobiDB-lite"/>
    </source>
</evidence>